<dbReference type="EMBL" id="QTSX02004608">
    <property type="protein sequence ID" value="KAJ9063872.1"/>
    <property type="molecule type" value="Genomic_DNA"/>
</dbReference>
<organism evidence="1 2">
    <name type="scientific">Entomophthora muscae</name>
    <dbReference type="NCBI Taxonomy" id="34485"/>
    <lineage>
        <taxon>Eukaryota</taxon>
        <taxon>Fungi</taxon>
        <taxon>Fungi incertae sedis</taxon>
        <taxon>Zoopagomycota</taxon>
        <taxon>Entomophthoromycotina</taxon>
        <taxon>Entomophthoromycetes</taxon>
        <taxon>Entomophthorales</taxon>
        <taxon>Entomophthoraceae</taxon>
        <taxon>Entomophthora</taxon>
    </lineage>
</organism>
<comment type="caution">
    <text evidence="1">The sequence shown here is derived from an EMBL/GenBank/DDBJ whole genome shotgun (WGS) entry which is preliminary data.</text>
</comment>
<accession>A0ACC2SP44</accession>
<name>A0ACC2SP44_9FUNG</name>
<proteinExistence type="predicted"/>
<evidence type="ECO:0000313" key="1">
    <source>
        <dbReference type="EMBL" id="KAJ9063872.1"/>
    </source>
</evidence>
<dbReference type="Proteomes" id="UP001165960">
    <property type="component" value="Unassembled WGS sequence"/>
</dbReference>
<protein>
    <submittedName>
        <fullName evidence="1">Uncharacterized protein</fullName>
    </submittedName>
</protein>
<sequence length="72" mass="7951">MKYGDLAVGIFKTGEVTQPHRRWRLGGGLGRNNRRNGKQGTQNQTKKATCFPQAANITECIPKKIKIGVAKL</sequence>
<keyword evidence="2" id="KW-1185">Reference proteome</keyword>
<reference evidence="1" key="1">
    <citation type="submission" date="2022-04" db="EMBL/GenBank/DDBJ databases">
        <title>Genome of the entomopathogenic fungus Entomophthora muscae.</title>
        <authorList>
            <person name="Elya C."/>
            <person name="Lovett B.R."/>
            <person name="Lee E."/>
            <person name="Macias A.M."/>
            <person name="Hajek A.E."/>
            <person name="De Bivort B.L."/>
            <person name="Kasson M.T."/>
            <person name="De Fine Licht H.H."/>
            <person name="Stajich J.E."/>
        </authorList>
    </citation>
    <scope>NUCLEOTIDE SEQUENCE</scope>
    <source>
        <strain evidence="1">Berkeley</strain>
    </source>
</reference>
<evidence type="ECO:0000313" key="2">
    <source>
        <dbReference type="Proteomes" id="UP001165960"/>
    </source>
</evidence>
<gene>
    <name evidence="1" type="ORF">DSO57_1036376</name>
</gene>